<dbReference type="KEGG" id="lsj:LSJ_3154c"/>
<proteinExistence type="predicted"/>
<name>A0A089QGB1_9LACO</name>
<dbReference type="Proteomes" id="UP000029488">
    <property type="component" value="Plasmid pMP1046B"/>
</dbReference>
<sequence>MKEIIQLRCDIKKIMNKISVLANKADLDIHDMADLERYAKTLNNLVNALHTLELRESDNYGE</sequence>
<dbReference type="EMBL" id="CP007648">
    <property type="protein sequence ID" value="AIR11770.1"/>
    <property type="molecule type" value="Genomic_DNA"/>
</dbReference>
<accession>A0A089QGB1</accession>
<organism evidence="1 2">
    <name type="scientific">Ligilactobacillus salivarius</name>
    <dbReference type="NCBI Taxonomy" id="1624"/>
    <lineage>
        <taxon>Bacteria</taxon>
        <taxon>Bacillati</taxon>
        <taxon>Bacillota</taxon>
        <taxon>Bacilli</taxon>
        <taxon>Lactobacillales</taxon>
        <taxon>Lactobacillaceae</taxon>
        <taxon>Ligilactobacillus</taxon>
    </lineage>
</organism>
<geneLocation type="plasmid" evidence="1 2">
    <name>pMP1046B</name>
</geneLocation>
<gene>
    <name evidence="1" type="ORF">LSJ_3154c</name>
</gene>
<keyword evidence="1" id="KW-0614">Plasmid</keyword>
<protein>
    <submittedName>
        <fullName evidence="1">Uncharacterized protein</fullName>
    </submittedName>
</protein>
<reference evidence="1 2" key="1">
    <citation type="journal article" date="2014" name="BMC Genomics">
        <title>Unusual genome complexity in Lactobacillus salivarius JCM1046.</title>
        <authorList>
            <person name="Raftis E.J."/>
            <person name="Forde B.M."/>
            <person name="Claesson M.J."/>
            <person name="O'Toole P.W."/>
        </authorList>
    </citation>
    <scope>NUCLEOTIDE SEQUENCE [LARGE SCALE GENOMIC DNA]</scope>
    <source>
        <strain evidence="1 2">JCM1046</strain>
        <plasmid evidence="1 2">pMP1046B</plasmid>
    </source>
</reference>
<dbReference type="AlphaFoldDB" id="A0A089QGB1"/>
<evidence type="ECO:0000313" key="1">
    <source>
        <dbReference type="EMBL" id="AIR11770.1"/>
    </source>
</evidence>
<evidence type="ECO:0000313" key="2">
    <source>
        <dbReference type="Proteomes" id="UP000029488"/>
    </source>
</evidence>